<dbReference type="GO" id="GO:0000166">
    <property type="term" value="F:nucleotide binding"/>
    <property type="evidence" value="ECO:0007669"/>
    <property type="project" value="UniProtKB-KW"/>
</dbReference>
<dbReference type="SUPFAM" id="SSF53271">
    <property type="entry name" value="PRTase-like"/>
    <property type="match status" value="1"/>
</dbReference>
<dbReference type="AlphaFoldDB" id="A0A381TQE6"/>
<evidence type="ECO:0000313" key="14">
    <source>
        <dbReference type="EMBL" id="SVA18024.1"/>
    </source>
</evidence>
<dbReference type="InterPro" id="IPR000836">
    <property type="entry name" value="PRTase_dom"/>
</dbReference>
<proteinExistence type="inferred from homology"/>
<reference evidence="14" key="1">
    <citation type="submission" date="2018-05" db="EMBL/GenBank/DDBJ databases">
        <authorList>
            <person name="Lanie J.A."/>
            <person name="Ng W.-L."/>
            <person name="Kazmierczak K.M."/>
            <person name="Andrzejewski T.M."/>
            <person name="Davidsen T.M."/>
            <person name="Wayne K.J."/>
            <person name="Tettelin H."/>
            <person name="Glass J.I."/>
            <person name="Rusch D."/>
            <person name="Podicherti R."/>
            <person name="Tsui H.-C.T."/>
            <person name="Winkler M.E."/>
        </authorList>
    </citation>
    <scope>NUCLEOTIDE SEQUENCE</scope>
</reference>
<evidence type="ECO:0000256" key="4">
    <source>
        <dbReference type="ARBA" id="ARBA00008391"/>
    </source>
</evidence>
<accession>A0A381TQE6</accession>
<evidence type="ECO:0000256" key="9">
    <source>
        <dbReference type="ARBA" id="ARBA00022723"/>
    </source>
</evidence>
<gene>
    <name evidence="14" type="ORF">METZ01_LOCUS70878</name>
</gene>
<dbReference type="NCBIfam" id="TIGR01203">
    <property type="entry name" value="HGPRTase"/>
    <property type="match status" value="1"/>
</dbReference>
<evidence type="ECO:0000256" key="3">
    <source>
        <dbReference type="ARBA" id="ARBA00004669"/>
    </source>
</evidence>
<keyword evidence="10" id="KW-0660">Purine salvage</keyword>
<dbReference type="GO" id="GO:0004422">
    <property type="term" value="F:hypoxanthine phosphoribosyltransferase activity"/>
    <property type="evidence" value="ECO:0007669"/>
    <property type="project" value="InterPro"/>
</dbReference>
<dbReference type="GO" id="GO:0006178">
    <property type="term" value="P:guanine salvage"/>
    <property type="evidence" value="ECO:0007669"/>
    <property type="project" value="TreeGrafter"/>
</dbReference>
<comment type="subcellular location">
    <subcellularLocation>
        <location evidence="2">Cytoplasm</location>
    </subcellularLocation>
</comment>
<keyword evidence="9" id="KW-0479">Metal-binding</keyword>
<dbReference type="GO" id="GO:0046100">
    <property type="term" value="P:hypoxanthine metabolic process"/>
    <property type="evidence" value="ECO:0007669"/>
    <property type="project" value="TreeGrafter"/>
</dbReference>
<evidence type="ECO:0000256" key="10">
    <source>
        <dbReference type="ARBA" id="ARBA00022726"/>
    </source>
</evidence>
<name>A0A381TQE6_9ZZZZ</name>
<dbReference type="Gene3D" id="3.40.50.2020">
    <property type="match status" value="1"/>
</dbReference>
<keyword evidence="8" id="KW-0808">Transferase</keyword>
<dbReference type="GO" id="GO:0005829">
    <property type="term" value="C:cytosol"/>
    <property type="evidence" value="ECO:0007669"/>
    <property type="project" value="TreeGrafter"/>
</dbReference>
<dbReference type="GO" id="GO:0032264">
    <property type="term" value="P:IMP salvage"/>
    <property type="evidence" value="ECO:0007669"/>
    <property type="project" value="TreeGrafter"/>
</dbReference>
<feature type="domain" description="Phosphoribosyltransferase" evidence="13">
    <location>
        <begin position="25"/>
        <end position="167"/>
    </location>
</feature>
<dbReference type="CDD" id="cd06223">
    <property type="entry name" value="PRTases_typeI"/>
    <property type="match status" value="1"/>
</dbReference>
<dbReference type="EMBL" id="UINC01004952">
    <property type="protein sequence ID" value="SVA18024.1"/>
    <property type="molecule type" value="Genomic_DNA"/>
</dbReference>
<evidence type="ECO:0000256" key="6">
    <source>
        <dbReference type="ARBA" id="ARBA00022490"/>
    </source>
</evidence>
<dbReference type="PANTHER" id="PTHR43340">
    <property type="entry name" value="HYPOXANTHINE-GUANINE PHOSPHORIBOSYLTRANSFERASE"/>
    <property type="match status" value="1"/>
</dbReference>
<keyword evidence="12" id="KW-0460">Magnesium</keyword>
<evidence type="ECO:0000256" key="1">
    <source>
        <dbReference type="ARBA" id="ARBA00001946"/>
    </source>
</evidence>
<evidence type="ECO:0000256" key="11">
    <source>
        <dbReference type="ARBA" id="ARBA00022741"/>
    </source>
</evidence>
<evidence type="ECO:0000256" key="8">
    <source>
        <dbReference type="ARBA" id="ARBA00022679"/>
    </source>
</evidence>
<comment type="similarity">
    <text evidence="4">Belongs to the purine/pyrimidine phosphoribosyltransferase family.</text>
</comment>
<dbReference type="InterPro" id="IPR050408">
    <property type="entry name" value="HGPRT"/>
</dbReference>
<sequence length="181" mass="20247">MCSASSSEEKININSKEVLISKAEINQRVEELGRKISADYHGRELHLVGVLNGAFIFLADLVRQLNIPCQICFLQASSYKDQKVSSGEVTLMHNLDLSGKNVMVVEDIVDTGLTLKHILEDLQQQKPASIEICALLSKNIPDKIPVEVKYIGFEIEDRFVVGYGLDFAEKYREVPHIACLD</sequence>
<evidence type="ECO:0000256" key="7">
    <source>
        <dbReference type="ARBA" id="ARBA00022676"/>
    </source>
</evidence>
<evidence type="ECO:0000259" key="13">
    <source>
        <dbReference type="Pfam" id="PF00156"/>
    </source>
</evidence>
<keyword evidence="11" id="KW-0547">Nucleotide-binding</keyword>
<evidence type="ECO:0000256" key="2">
    <source>
        <dbReference type="ARBA" id="ARBA00004496"/>
    </source>
</evidence>
<dbReference type="GO" id="GO:0032263">
    <property type="term" value="P:GMP salvage"/>
    <property type="evidence" value="ECO:0007669"/>
    <property type="project" value="TreeGrafter"/>
</dbReference>
<keyword evidence="6" id="KW-0963">Cytoplasm</keyword>
<organism evidence="14">
    <name type="scientific">marine metagenome</name>
    <dbReference type="NCBI Taxonomy" id="408172"/>
    <lineage>
        <taxon>unclassified sequences</taxon>
        <taxon>metagenomes</taxon>
        <taxon>ecological metagenomes</taxon>
    </lineage>
</organism>
<protein>
    <recommendedName>
        <fullName evidence="5">hypoxanthine phosphoribosyltransferase</fullName>
        <ecNumber evidence="5">2.4.2.8</ecNumber>
    </recommendedName>
</protein>
<keyword evidence="7" id="KW-0328">Glycosyltransferase</keyword>
<dbReference type="FunFam" id="3.40.50.2020:FF:000006">
    <property type="entry name" value="Hypoxanthine phosphoribosyltransferase"/>
    <property type="match status" value="1"/>
</dbReference>
<dbReference type="InterPro" id="IPR005904">
    <property type="entry name" value="Hxn_phspho_trans"/>
</dbReference>
<dbReference type="GO" id="GO:0000287">
    <property type="term" value="F:magnesium ion binding"/>
    <property type="evidence" value="ECO:0007669"/>
    <property type="project" value="TreeGrafter"/>
</dbReference>
<dbReference type="PANTHER" id="PTHR43340:SF1">
    <property type="entry name" value="HYPOXANTHINE PHOSPHORIBOSYLTRANSFERASE"/>
    <property type="match status" value="1"/>
</dbReference>
<comment type="cofactor">
    <cofactor evidence="1">
        <name>Mg(2+)</name>
        <dbReference type="ChEBI" id="CHEBI:18420"/>
    </cofactor>
</comment>
<evidence type="ECO:0000256" key="12">
    <source>
        <dbReference type="ARBA" id="ARBA00022842"/>
    </source>
</evidence>
<comment type="pathway">
    <text evidence="3">Purine metabolism; IMP biosynthesis via salvage pathway; IMP from hypoxanthine: step 1/1.</text>
</comment>
<dbReference type="InterPro" id="IPR029057">
    <property type="entry name" value="PRTase-like"/>
</dbReference>
<dbReference type="GO" id="GO:0006166">
    <property type="term" value="P:purine ribonucleoside salvage"/>
    <property type="evidence" value="ECO:0007669"/>
    <property type="project" value="UniProtKB-KW"/>
</dbReference>
<evidence type="ECO:0000256" key="5">
    <source>
        <dbReference type="ARBA" id="ARBA00011895"/>
    </source>
</evidence>
<dbReference type="Pfam" id="PF00156">
    <property type="entry name" value="Pribosyltran"/>
    <property type="match status" value="1"/>
</dbReference>
<dbReference type="EC" id="2.4.2.8" evidence="5"/>